<gene>
    <name evidence="3" type="ORF">FEM48_Zijuj10G0149500</name>
</gene>
<organism evidence="3 4">
    <name type="scientific">Ziziphus jujuba var. spinosa</name>
    <dbReference type="NCBI Taxonomy" id="714518"/>
    <lineage>
        <taxon>Eukaryota</taxon>
        <taxon>Viridiplantae</taxon>
        <taxon>Streptophyta</taxon>
        <taxon>Embryophyta</taxon>
        <taxon>Tracheophyta</taxon>
        <taxon>Spermatophyta</taxon>
        <taxon>Magnoliopsida</taxon>
        <taxon>eudicotyledons</taxon>
        <taxon>Gunneridae</taxon>
        <taxon>Pentapetalae</taxon>
        <taxon>rosids</taxon>
        <taxon>fabids</taxon>
        <taxon>Rosales</taxon>
        <taxon>Rhamnaceae</taxon>
        <taxon>Paliureae</taxon>
        <taxon>Ziziphus</taxon>
    </lineage>
</organism>
<reference evidence="3" key="1">
    <citation type="journal article" date="2021" name="Front. Plant Sci.">
        <title>Chromosome-Scale Genome Assembly for Chinese Sour Jujube and Insights Into Its Genome Evolution and Domestication Signature.</title>
        <authorList>
            <person name="Shen L.-Y."/>
            <person name="Luo H."/>
            <person name="Wang X.-L."/>
            <person name="Wang X.-M."/>
            <person name="Qiu X.-J."/>
            <person name="Liu H."/>
            <person name="Zhou S.-S."/>
            <person name="Jia K.-H."/>
            <person name="Nie S."/>
            <person name="Bao Y.-T."/>
            <person name="Zhang R.-G."/>
            <person name="Yun Q.-Z."/>
            <person name="Chai Y.-H."/>
            <person name="Lu J.-Y."/>
            <person name="Li Y."/>
            <person name="Zhao S.-W."/>
            <person name="Mao J.-F."/>
            <person name="Jia S.-G."/>
            <person name="Mao Y.-M."/>
        </authorList>
    </citation>
    <scope>NUCLEOTIDE SEQUENCE</scope>
    <source>
        <strain evidence="3">AT0</strain>
        <tissue evidence="3">Leaf</tissue>
    </source>
</reference>
<dbReference type="OrthoDB" id="10266451at2759"/>
<dbReference type="SMART" id="SM01041">
    <property type="entry name" value="BRO1"/>
    <property type="match status" value="1"/>
</dbReference>
<dbReference type="PROSITE" id="PS51180">
    <property type="entry name" value="BRO1"/>
    <property type="match status" value="1"/>
</dbReference>
<evidence type="ECO:0000259" key="2">
    <source>
        <dbReference type="PROSITE" id="PS51180"/>
    </source>
</evidence>
<dbReference type="EMBL" id="JAEACU010000010">
    <property type="protein sequence ID" value="KAH7516574.1"/>
    <property type="molecule type" value="Genomic_DNA"/>
</dbReference>
<feature type="domain" description="BRO1" evidence="2">
    <location>
        <begin position="1"/>
        <end position="366"/>
    </location>
</feature>
<comment type="caution">
    <text evidence="3">The sequence shown here is derived from an EMBL/GenBank/DDBJ whole genome shotgun (WGS) entry which is preliminary data.</text>
</comment>
<sequence>MLLHYQDPAKLQTKKIVFEDTYAASDSFTLEQLKELSSKRRLIEDSINESSSITDAIAREMAGGLTSHTEQVLYKLEQYLPLLENFIFHVDKVSGNFQIAQWASDLKIRWTSALISSSGLKLRGPKFFQMDNLRFELSMTTFLYGAILRQRALELLPVDLVESTTLFRQAAGVYHYLAHEVLPSLQPSLAVEKPPEVVSSLSFVLRLICLADAQAVTIRKAEEKGTTSGLLAKLHHGVAELLDEAAAVLDTTKIECKNICSQIVEFVSCCRALHELRSRKYVAENLKTASQMGFSIGVLRQALIDVRRKFPSKESWKSIFKKEMDEVAEFLRKLEHENTFIWNERVPSSDELPIPEGNKIVNIIPYHPKRWEREIFFKL</sequence>
<dbReference type="InterPro" id="IPR004328">
    <property type="entry name" value="BRO1_dom"/>
</dbReference>
<protein>
    <recommendedName>
        <fullName evidence="2">BRO1 domain-containing protein</fullName>
    </recommendedName>
</protein>
<dbReference type="InterPro" id="IPR038499">
    <property type="entry name" value="BRO1_sf"/>
</dbReference>
<dbReference type="InterPro" id="IPR038898">
    <property type="entry name" value="BROX"/>
</dbReference>
<dbReference type="Pfam" id="PF03097">
    <property type="entry name" value="BRO1"/>
    <property type="match status" value="1"/>
</dbReference>
<dbReference type="CDD" id="cd09247">
    <property type="entry name" value="BRO1_Alix_like_2"/>
    <property type="match status" value="1"/>
</dbReference>
<accession>A0A978UP22</accession>
<comment type="similarity">
    <text evidence="1">Belongs to the BROX family.</text>
</comment>
<dbReference type="Gene3D" id="1.25.40.280">
    <property type="entry name" value="alix/aip1 like domains"/>
    <property type="match status" value="1"/>
</dbReference>
<dbReference type="PANTHER" id="PTHR23032">
    <property type="entry name" value="BRO1 DOMAIN-CONTAINING PROTEIN BROX"/>
    <property type="match status" value="1"/>
</dbReference>
<dbReference type="PANTHER" id="PTHR23032:SF20">
    <property type="entry name" value="ENDOSOMAL TARGETING BRO1-LIKE DOMAIN-CONTAINING PROTEIN"/>
    <property type="match status" value="1"/>
</dbReference>
<dbReference type="AlphaFoldDB" id="A0A978UP22"/>
<proteinExistence type="inferred from homology"/>
<evidence type="ECO:0000256" key="1">
    <source>
        <dbReference type="ARBA" id="ARBA00008901"/>
    </source>
</evidence>
<evidence type="ECO:0000313" key="3">
    <source>
        <dbReference type="EMBL" id="KAH7516574.1"/>
    </source>
</evidence>
<evidence type="ECO:0000313" key="4">
    <source>
        <dbReference type="Proteomes" id="UP000813462"/>
    </source>
</evidence>
<dbReference type="Proteomes" id="UP000813462">
    <property type="component" value="Unassembled WGS sequence"/>
</dbReference>
<name>A0A978UP22_ZIZJJ</name>